<dbReference type="Gene3D" id="1.20.1720.10">
    <property type="entry name" value="Multidrug resistance protein D"/>
    <property type="match status" value="1"/>
</dbReference>
<reference evidence="9" key="2">
    <citation type="submission" date="2023-06" db="EMBL/GenBank/DDBJ databases">
        <authorList>
            <consortium name="Lawrence Berkeley National Laboratory"/>
            <person name="Haridas S."/>
            <person name="Hensen N."/>
            <person name="Bonometti L."/>
            <person name="Westerberg I."/>
            <person name="Brannstrom I.O."/>
            <person name="Guillou S."/>
            <person name="Cros-Aarteil S."/>
            <person name="Calhoun S."/>
            <person name="Kuo A."/>
            <person name="Mondo S."/>
            <person name="Pangilinan J."/>
            <person name="Riley R."/>
            <person name="Labutti K."/>
            <person name="Andreopoulos B."/>
            <person name="Lipzen A."/>
            <person name="Chen C."/>
            <person name="Yanf M."/>
            <person name="Daum C."/>
            <person name="Ng V."/>
            <person name="Clum A."/>
            <person name="Steindorff A."/>
            <person name="Ohm R."/>
            <person name="Martin F."/>
            <person name="Silar P."/>
            <person name="Natvig D."/>
            <person name="Lalanne C."/>
            <person name="Gautier V."/>
            <person name="Ament-Velasquez S.L."/>
            <person name="Kruys A."/>
            <person name="Hutchinson M.I."/>
            <person name="Powell A.J."/>
            <person name="Barry K."/>
            <person name="Miller A.N."/>
            <person name="Grigoriev I.V."/>
            <person name="Debuchy R."/>
            <person name="Gladieux P."/>
            <person name="Thoren M.H."/>
            <person name="Johannesson H."/>
        </authorList>
    </citation>
    <scope>NUCLEOTIDE SEQUENCE</scope>
    <source>
        <strain evidence="9">CBS 958.72</strain>
    </source>
</reference>
<dbReference type="PROSITE" id="PS50850">
    <property type="entry name" value="MFS"/>
    <property type="match status" value="1"/>
</dbReference>
<feature type="compositionally biased region" description="Basic and acidic residues" evidence="6">
    <location>
        <begin position="28"/>
        <end position="37"/>
    </location>
</feature>
<keyword evidence="2" id="KW-0813">Transport</keyword>
<evidence type="ECO:0000256" key="6">
    <source>
        <dbReference type="SAM" id="MobiDB-lite"/>
    </source>
</evidence>
<dbReference type="GO" id="GO:0042908">
    <property type="term" value="P:xenobiotic transport"/>
    <property type="evidence" value="ECO:0007669"/>
    <property type="project" value="UniProtKB-ARBA"/>
</dbReference>
<organism evidence="9 10">
    <name type="scientific">Lasiosphaeria ovina</name>
    <dbReference type="NCBI Taxonomy" id="92902"/>
    <lineage>
        <taxon>Eukaryota</taxon>
        <taxon>Fungi</taxon>
        <taxon>Dikarya</taxon>
        <taxon>Ascomycota</taxon>
        <taxon>Pezizomycotina</taxon>
        <taxon>Sordariomycetes</taxon>
        <taxon>Sordariomycetidae</taxon>
        <taxon>Sordariales</taxon>
        <taxon>Lasiosphaeriaceae</taxon>
        <taxon>Lasiosphaeria</taxon>
    </lineage>
</organism>
<dbReference type="InterPro" id="IPR020846">
    <property type="entry name" value="MFS_dom"/>
</dbReference>
<dbReference type="Proteomes" id="UP001287356">
    <property type="component" value="Unassembled WGS sequence"/>
</dbReference>
<proteinExistence type="predicted"/>
<feature type="transmembrane region" description="Helical" evidence="7">
    <location>
        <begin position="546"/>
        <end position="568"/>
    </location>
</feature>
<feature type="transmembrane region" description="Helical" evidence="7">
    <location>
        <begin position="394"/>
        <end position="417"/>
    </location>
</feature>
<evidence type="ECO:0000256" key="4">
    <source>
        <dbReference type="ARBA" id="ARBA00022989"/>
    </source>
</evidence>
<feature type="compositionally biased region" description="Pro residues" evidence="6">
    <location>
        <begin position="314"/>
        <end position="326"/>
    </location>
</feature>
<keyword evidence="5 7" id="KW-0472">Membrane</keyword>
<dbReference type="AlphaFoldDB" id="A0AAE0K486"/>
<dbReference type="Pfam" id="PF07690">
    <property type="entry name" value="MFS_1"/>
    <property type="match status" value="1"/>
</dbReference>
<feature type="compositionally biased region" description="Basic and acidic residues" evidence="6">
    <location>
        <begin position="67"/>
        <end position="79"/>
    </location>
</feature>
<evidence type="ECO:0000256" key="5">
    <source>
        <dbReference type="ARBA" id="ARBA00023136"/>
    </source>
</evidence>
<dbReference type="InterPro" id="IPR005829">
    <property type="entry name" value="Sugar_transporter_CS"/>
</dbReference>
<feature type="region of interest" description="Disordered" evidence="6">
    <location>
        <begin position="1"/>
        <end position="84"/>
    </location>
</feature>
<feature type="transmembrane region" description="Helical" evidence="7">
    <location>
        <begin position="457"/>
        <end position="475"/>
    </location>
</feature>
<dbReference type="Gene3D" id="1.20.1250.20">
    <property type="entry name" value="MFS general substrate transporter like domains"/>
    <property type="match status" value="1"/>
</dbReference>
<dbReference type="GO" id="GO:0005886">
    <property type="term" value="C:plasma membrane"/>
    <property type="evidence" value="ECO:0007669"/>
    <property type="project" value="TreeGrafter"/>
</dbReference>
<evidence type="ECO:0000256" key="3">
    <source>
        <dbReference type="ARBA" id="ARBA00022692"/>
    </source>
</evidence>
<evidence type="ECO:0000313" key="10">
    <source>
        <dbReference type="Proteomes" id="UP001287356"/>
    </source>
</evidence>
<sequence>MPHEPSQNDQADSMATPLDPVVPAGGAERQEQDRPDDGEQQPGRGGLGGNVSGDSSSSSSSRSSTAHPKDVEAAVDHGSEPAGPPYSVFTVKQKRWIIFIGAASGWFSGASSFIYFPAIPFLASDLGVSVERINLTVTSYLVASGVFPTLLGNAADKYGRRPVFIAALGIYAAINVGLALQRSFAALITLRMFQSAAISGTFSIAFGAMGDVTIPADRGGYLGFMSIFINTGQSVAPMISGLLMARWKWDAIFWFLAVASSVVLSLVLLLLPETCRRIVGNGSIRPPRWINRALLPFLRPATTEQQQLLTSPTPSSPAPDPSSPPDPDSKPAAPESPPPPPPKAKRSRPNPFSGLAMLRNKGTAVVVVTYGFNYALYSCLQASLSTIFVDIYGVSGLVAGLSYIPFGVACIIASYLAGRLLDRDYRRTAATTVGGARTGEDIVAFPIERARLRTTKWIVACCAPLVVAYGWALQARVVSFTVSLWRTCFPLADTILLTVRKQALNALLVDFHPDRPSAIQATNNLFRCELAAGALALLDIMLRALGPGWCFVILAVLHSLSVAPLWLLEIYGLGWRTAKQAEQDEKAKGIESSESSGSSSDSEPDVALGSKVLVGSRSRQ</sequence>
<dbReference type="PANTHER" id="PTHR23502:SF51">
    <property type="entry name" value="QUINIDINE RESISTANCE PROTEIN 1-RELATED"/>
    <property type="match status" value="1"/>
</dbReference>
<feature type="transmembrane region" description="Helical" evidence="7">
    <location>
        <begin position="251"/>
        <end position="271"/>
    </location>
</feature>
<dbReference type="GO" id="GO:0140115">
    <property type="term" value="P:export across plasma membrane"/>
    <property type="evidence" value="ECO:0007669"/>
    <property type="project" value="UniProtKB-ARBA"/>
</dbReference>
<feature type="transmembrane region" description="Helical" evidence="7">
    <location>
        <begin position="96"/>
        <end position="121"/>
    </location>
</feature>
<comment type="caution">
    <text evidence="9">The sequence shown here is derived from an EMBL/GenBank/DDBJ whole genome shotgun (WGS) entry which is preliminary data.</text>
</comment>
<keyword evidence="4 7" id="KW-1133">Transmembrane helix</keyword>
<protein>
    <submittedName>
        <fullName evidence="9">MFS transporter</fullName>
    </submittedName>
</protein>
<evidence type="ECO:0000259" key="8">
    <source>
        <dbReference type="PROSITE" id="PS50850"/>
    </source>
</evidence>
<feature type="transmembrane region" description="Helical" evidence="7">
    <location>
        <begin position="133"/>
        <end position="151"/>
    </location>
</feature>
<name>A0AAE0K486_9PEZI</name>
<feature type="region of interest" description="Disordered" evidence="6">
    <location>
        <begin position="584"/>
        <end position="620"/>
    </location>
</feature>
<keyword evidence="10" id="KW-1185">Reference proteome</keyword>
<feature type="compositionally biased region" description="Low complexity" evidence="6">
    <location>
        <begin position="52"/>
        <end position="64"/>
    </location>
</feature>
<dbReference type="InterPro" id="IPR036259">
    <property type="entry name" value="MFS_trans_sf"/>
</dbReference>
<dbReference type="SUPFAM" id="SSF103473">
    <property type="entry name" value="MFS general substrate transporter"/>
    <property type="match status" value="1"/>
</dbReference>
<keyword evidence="3 7" id="KW-0812">Transmembrane</keyword>
<reference evidence="9" key="1">
    <citation type="journal article" date="2023" name="Mol. Phylogenet. Evol.">
        <title>Genome-scale phylogeny and comparative genomics of the fungal order Sordariales.</title>
        <authorList>
            <person name="Hensen N."/>
            <person name="Bonometti L."/>
            <person name="Westerberg I."/>
            <person name="Brannstrom I.O."/>
            <person name="Guillou S."/>
            <person name="Cros-Aarteil S."/>
            <person name="Calhoun S."/>
            <person name="Haridas S."/>
            <person name="Kuo A."/>
            <person name="Mondo S."/>
            <person name="Pangilinan J."/>
            <person name="Riley R."/>
            <person name="LaButti K."/>
            <person name="Andreopoulos B."/>
            <person name="Lipzen A."/>
            <person name="Chen C."/>
            <person name="Yan M."/>
            <person name="Daum C."/>
            <person name="Ng V."/>
            <person name="Clum A."/>
            <person name="Steindorff A."/>
            <person name="Ohm R.A."/>
            <person name="Martin F."/>
            <person name="Silar P."/>
            <person name="Natvig D.O."/>
            <person name="Lalanne C."/>
            <person name="Gautier V."/>
            <person name="Ament-Velasquez S.L."/>
            <person name="Kruys A."/>
            <person name="Hutchinson M.I."/>
            <person name="Powell A.J."/>
            <person name="Barry K."/>
            <person name="Miller A.N."/>
            <person name="Grigoriev I.V."/>
            <person name="Debuchy R."/>
            <person name="Gladieux P."/>
            <person name="Hiltunen Thoren M."/>
            <person name="Johannesson H."/>
        </authorList>
    </citation>
    <scope>NUCLEOTIDE SEQUENCE</scope>
    <source>
        <strain evidence="9">CBS 958.72</strain>
    </source>
</reference>
<dbReference type="PROSITE" id="PS00216">
    <property type="entry name" value="SUGAR_TRANSPORT_1"/>
    <property type="match status" value="1"/>
</dbReference>
<evidence type="ECO:0000256" key="1">
    <source>
        <dbReference type="ARBA" id="ARBA00004141"/>
    </source>
</evidence>
<feature type="compositionally biased region" description="Polar residues" evidence="6">
    <location>
        <begin position="1"/>
        <end position="13"/>
    </location>
</feature>
<dbReference type="InterPro" id="IPR011701">
    <property type="entry name" value="MFS"/>
</dbReference>
<dbReference type="EMBL" id="JAULSN010000006">
    <property type="protein sequence ID" value="KAK3369741.1"/>
    <property type="molecule type" value="Genomic_DNA"/>
</dbReference>
<feature type="compositionally biased region" description="Low complexity" evidence="6">
    <location>
        <begin position="592"/>
        <end position="601"/>
    </location>
</feature>
<dbReference type="GO" id="GO:0022857">
    <property type="term" value="F:transmembrane transporter activity"/>
    <property type="evidence" value="ECO:0007669"/>
    <property type="project" value="InterPro"/>
</dbReference>
<comment type="subcellular location">
    <subcellularLocation>
        <location evidence="1">Membrane</location>
        <topology evidence="1">Multi-pass membrane protein</topology>
    </subcellularLocation>
</comment>
<evidence type="ECO:0000256" key="2">
    <source>
        <dbReference type="ARBA" id="ARBA00022448"/>
    </source>
</evidence>
<feature type="domain" description="Major facilitator superfamily (MFS) profile" evidence="8">
    <location>
        <begin position="97"/>
        <end position="620"/>
    </location>
</feature>
<dbReference type="PANTHER" id="PTHR23502">
    <property type="entry name" value="MAJOR FACILITATOR SUPERFAMILY"/>
    <property type="match status" value="1"/>
</dbReference>
<feature type="transmembrane region" description="Helical" evidence="7">
    <location>
        <begin position="221"/>
        <end position="245"/>
    </location>
</feature>
<evidence type="ECO:0000313" key="9">
    <source>
        <dbReference type="EMBL" id="KAK3369741.1"/>
    </source>
</evidence>
<evidence type="ECO:0000256" key="7">
    <source>
        <dbReference type="SAM" id="Phobius"/>
    </source>
</evidence>
<feature type="transmembrane region" description="Helical" evidence="7">
    <location>
        <begin position="364"/>
        <end position="388"/>
    </location>
</feature>
<gene>
    <name evidence="9" type="ORF">B0T24DRAFT_708643</name>
</gene>
<feature type="transmembrane region" description="Helical" evidence="7">
    <location>
        <begin position="163"/>
        <end position="180"/>
    </location>
</feature>
<feature type="transmembrane region" description="Helical" evidence="7">
    <location>
        <begin position="192"/>
        <end position="209"/>
    </location>
</feature>
<accession>A0AAE0K486</accession>
<feature type="region of interest" description="Disordered" evidence="6">
    <location>
        <begin position="306"/>
        <end position="352"/>
    </location>
</feature>